<protein>
    <submittedName>
        <fullName evidence="2">Uncharacterized protein</fullName>
    </submittedName>
</protein>
<dbReference type="Proteomes" id="UP000570823">
    <property type="component" value="Unassembled WGS sequence"/>
</dbReference>
<name>A0A7K4HLH5_9EURY</name>
<evidence type="ECO:0000256" key="1">
    <source>
        <dbReference type="SAM" id="Phobius"/>
    </source>
</evidence>
<evidence type="ECO:0000313" key="3">
    <source>
        <dbReference type="Proteomes" id="UP000570823"/>
    </source>
</evidence>
<keyword evidence="1" id="KW-0472">Membrane</keyword>
<keyword evidence="3" id="KW-1185">Reference proteome</keyword>
<comment type="caution">
    <text evidence="2">The sequence shown here is derived from an EMBL/GenBank/DDBJ whole genome shotgun (WGS) entry which is preliminary data.</text>
</comment>
<organism evidence="2 3">
    <name type="scientific">Methanofollis tationis</name>
    <dbReference type="NCBI Taxonomy" id="81417"/>
    <lineage>
        <taxon>Archaea</taxon>
        <taxon>Methanobacteriati</taxon>
        <taxon>Methanobacteriota</taxon>
        <taxon>Stenosarchaea group</taxon>
        <taxon>Methanomicrobia</taxon>
        <taxon>Methanomicrobiales</taxon>
        <taxon>Methanomicrobiaceae</taxon>
        <taxon>Methanofollis</taxon>
    </lineage>
</organism>
<reference evidence="2 3" key="1">
    <citation type="submission" date="2020-06" db="EMBL/GenBank/DDBJ databases">
        <title>Methanofollis fontis sp. nov., a methanogen isolated from marine sediments near a cold seep at Four-Way Closure Ridge offshore southwestern Taiwan.</title>
        <authorList>
            <person name="Chen S.-C."/>
            <person name="Teng N.-H."/>
            <person name="Lin Y.-S."/>
            <person name="Lai M.-C."/>
            <person name="Chen H.-H."/>
            <person name="Wang C.-C."/>
        </authorList>
    </citation>
    <scope>NUCLEOTIDE SEQUENCE [LARGE SCALE GENOMIC DNA]</scope>
    <source>
        <strain evidence="2 3">DSM 2702</strain>
    </source>
</reference>
<gene>
    <name evidence="2" type="ORF">HWN36_01665</name>
</gene>
<accession>A0A7K4HLH5</accession>
<evidence type="ECO:0000313" key="2">
    <source>
        <dbReference type="EMBL" id="NVO66049.1"/>
    </source>
</evidence>
<keyword evidence="1" id="KW-0812">Transmembrane</keyword>
<dbReference type="AlphaFoldDB" id="A0A7K4HLH5"/>
<dbReference type="EMBL" id="JABXWR010000001">
    <property type="protein sequence ID" value="NVO66049.1"/>
    <property type="molecule type" value="Genomic_DNA"/>
</dbReference>
<sequence>MSRDALLIGIACALAGVGVWAVSGNVAVGGLLALLGVVLIVIGLAPSEYDEEEQLDTEEEILNIYDEE</sequence>
<dbReference type="RefSeq" id="WP_176787653.1">
    <property type="nucleotide sequence ID" value="NZ_JABXWR010000001.1"/>
</dbReference>
<feature type="transmembrane region" description="Helical" evidence="1">
    <location>
        <begin position="31"/>
        <end position="49"/>
    </location>
</feature>
<proteinExistence type="predicted"/>
<keyword evidence="1" id="KW-1133">Transmembrane helix</keyword>